<dbReference type="PROSITE" id="PS00518">
    <property type="entry name" value="ZF_RING_1"/>
    <property type="match status" value="1"/>
</dbReference>
<dbReference type="EMBL" id="JAANYQ010000011">
    <property type="protein sequence ID" value="KAF4121672.1"/>
    <property type="molecule type" value="Genomic_DNA"/>
</dbReference>
<feature type="compositionally biased region" description="Polar residues" evidence="16">
    <location>
        <begin position="704"/>
        <end position="718"/>
    </location>
</feature>
<evidence type="ECO:0000256" key="4">
    <source>
        <dbReference type="ARBA" id="ARBA00007434"/>
    </source>
</evidence>
<keyword evidence="11 14" id="KW-0862">Zinc</keyword>
<evidence type="ECO:0000256" key="2">
    <source>
        <dbReference type="ARBA" id="ARBA00004496"/>
    </source>
</evidence>
<dbReference type="Gene3D" id="3.30.40.10">
    <property type="entry name" value="Zinc/RING finger domain, C3HC4 (zinc finger)"/>
    <property type="match status" value="2"/>
</dbReference>
<evidence type="ECO:0000256" key="8">
    <source>
        <dbReference type="ARBA" id="ARBA00022723"/>
    </source>
</evidence>
<dbReference type="InterPro" id="IPR045132">
    <property type="entry name" value="UBE4"/>
</dbReference>
<comment type="caution">
    <text evidence="20">The sequence shown here is derived from an EMBL/GenBank/DDBJ whole genome shotgun (WGS) entry which is preliminary data.</text>
</comment>
<evidence type="ECO:0000256" key="15">
    <source>
        <dbReference type="SAM" id="Coils"/>
    </source>
</evidence>
<dbReference type="Pfam" id="PF00097">
    <property type="entry name" value="zf-C3HC4"/>
    <property type="match status" value="1"/>
</dbReference>
<dbReference type="SUPFAM" id="SSF57850">
    <property type="entry name" value="RING/U-box"/>
    <property type="match status" value="1"/>
</dbReference>
<evidence type="ECO:0000259" key="18">
    <source>
        <dbReference type="PROSITE" id="PS50145"/>
    </source>
</evidence>
<dbReference type="EC" id="5.2.1.8" evidence="5"/>
<feature type="zinc finger region" description="TRAF-type" evidence="14">
    <location>
        <begin position="326"/>
        <end position="378"/>
    </location>
</feature>
<dbReference type="GO" id="GO:0005737">
    <property type="term" value="C:cytoplasm"/>
    <property type="evidence" value="ECO:0007669"/>
    <property type="project" value="UniProtKB-SubCell"/>
</dbReference>
<dbReference type="InterPro" id="IPR001293">
    <property type="entry name" value="Znf_TRAF"/>
</dbReference>
<dbReference type="GO" id="GO:0000209">
    <property type="term" value="P:protein polyubiquitination"/>
    <property type="evidence" value="ECO:0007669"/>
    <property type="project" value="TreeGrafter"/>
</dbReference>
<dbReference type="PROSITE" id="PS50089">
    <property type="entry name" value="ZF_RING_2"/>
    <property type="match status" value="1"/>
</dbReference>
<dbReference type="PANTHER" id="PTHR13931:SF2">
    <property type="entry name" value="UBIQUITIN CONJUGATION FACTOR E4 B"/>
    <property type="match status" value="1"/>
</dbReference>
<name>A0A9P4YTS9_9HYPO</name>
<dbReference type="PROSITE" id="PS50145">
    <property type="entry name" value="ZF_TRAF"/>
    <property type="match status" value="1"/>
</dbReference>
<keyword evidence="9 14" id="KW-0863">Zinc-finger</keyword>
<keyword evidence="15" id="KW-0175">Coiled coil</keyword>
<keyword evidence="21" id="KW-1185">Reference proteome</keyword>
<dbReference type="GeneID" id="55967741"/>
<feature type="compositionally biased region" description="Low complexity" evidence="16">
    <location>
        <begin position="1"/>
        <end position="13"/>
    </location>
</feature>
<feature type="domain" description="TRAF-type" evidence="18">
    <location>
        <begin position="326"/>
        <end position="378"/>
    </location>
</feature>
<dbReference type="InterPro" id="IPR018957">
    <property type="entry name" value="Znf_C3HC4_RING-type"/>
</dbReference>
<evidence type="ECO:0000256" key="9">
    <source>
        <dbReference type="ARBA" id="ARBA00022771"/>
    </source>
</evidence>
<protein>
    <recommendedName>
        <fullName evidence="5">peptidylprolyl isomerase</fullName>
        <ecNumber evidence="5">5.2.1.8</ecNumber>
    </recommendedName>
</protein>
<feature type="coiled-coil region" evidence="15">
    <location>
        <begin position="1229"/>
        <end position="1256"/>
    </location>
</feature>
<feature type="region of interest" description="Disordered" evidence="16">
    <location>
        <begin position="597"/>
        <end position="667"/>
    </location>
</feature>
<comment type="subcellular location">
    <subcellularLocation>
        <location evidence="2">Cytoplasm</location>
    </subcellularLocation>
    <subcellularLocation>
        <location evidence="1">Nucleus</location>
    </subcellularLocation>
</comment>
<comment type="similarity">
    <text evidence="4">Belongs to the ubiquitin conjugation factor E4 family.</text>
</comment>
<dbReference type="PANTHER" id="PTHR13931">
    <property type="entry name" value="UBIQUITINATION FACTOR E4"/>
    <property type="match status" value="1"/>
</dbReference>
<feature type="compositionally biased region" description="Low complexity" evidence="16">
    <location>
        <begin position="792"/>
        <end position="804"/>
    </location>
</feature>
<accession>A0A9P4YTS9</accession>
<evidence type="ECO:0000256" key="11">
    <source>
        <dbReference type="ARBA" id="ARBA00022833"/>
    </source>
</evidence>
<feature type="domain" description="RING-type" evidence="17">
    <location>
        <begin position="172"/>
        <end position="213"/>
    </location>
</feature>
<dbReference type="GO" id="GO:0000151">
    <property type="term" value="C:ubiquitin ligase complex"/>
    <property type="evidence" value="ECO:0007669"/>
    <property type="project" value="InterPro"/>
</dbReference>
<evidence type="ECO:0000259" key="17">
    <source>
        <dbReference type="PROSITE" id="PS50089"/>
    </source>
</evidence>
<dbReference type="GO" id="GO:0006511">
    <property type="term" value="P:ubiquitin-dependent protein catabolic process"/>
    <property type="evidence" value="ECO:0007669"/>
    <property type="project" value="InterPro"/>
</dbReference>
<dbReference type="InterPro" id="IPR017907">
    <property type="entry name" value="Znf_RING_CS"/>
</dbReference>
<dbReference type="GO" id="GO:0036503">
    <property type="term" value="P:ERAD pathway"/>
    <property type="evidence" value="ECO:0007669"/>
    <property type="project" value="InterPro"/>
</dbReference>
<dbReference type="SUPFAM" id="SSF49599">
    <property type="entry name" value="TRAF domain-like"/>
    <property type="match status" value="2"/>
</dbReference>
<dbReference type="GO" id="GO:0034450">
    <property type="term" value="F:ubiquitin-ubiquitin ligase activity"/>
    <property type="evidence" value="ECO:0007669"/>
    <property type="project" value="InterPro"/>
</dbReference>
<dbReference type="OrthoDB" id="20295at2759"/>
<comment type="pathway">
    <text evidence="3">Protein modification; protein ubiquitination.</text>
</comment>
<feature type="compositionally biased region" description="Low complexity" evidence="16">
    <location>
        <begin position="722"/>
        <end position="749"/>
    </location>
</feature>
<evidence type="ECO:0000256" key="3">
    <source>
        <dbReference type="ARBA" id="ARBA00004906"/>
    </source>
</evidence>
<keyword evidence="8 14" id="KW-0479">Metal-binding</keyword>
<dbReference type="InterPro" id="IPR001841">
    <property type="entry name" value="Znf_RING"/>
</dbReference>
<proteinExistence type="inferred from homology"/>
<evidence type="ECO:0000259" key="19">
    <source>
        <dbReference type="PROSITE" id="PS51698"/>
    </source>
</evidence>
<dbReference type="Proteomes" id="UP000749293">
    <property type="component" value="Unassembled WGS sequence"/>
</dbReference>
<gene>
    <name evidence="20" type="ORF">GMORB2_1511</name>
</gene>
<feature type="domain" description="U-box" evidence="19">
    <location>
        <begin position="1712"/>
        <end position="1729"/>
    </location>
</feature>
<evidence type="ECO:0000256" key="5">
    <source>
        <dbReference type="ARBA" id="ARBA00013194"/>
    </source>
</evidence>
<dbReference type="Pfam" id="PF02176">
    <property type="entry name" value="zf-TRAF"/>
    <property type="match status" value="1"/>
</dbReference>
<evidence type="ECO:0000256" key="12">
    <source>
        <dbReference type="ARBA" id="ARBA00023110"/>
    </source>
</evidence>
<dbReference type="InterPro" id="IPR019474">
    <property type="entry name" value="Ub_conjug_fac_E4_core"/>
</dbReference>
<dbReference type="CDD" id="cd16449">
    <property type="entry name" value="RING-HC"/>
    <property type="match status" value="1"/>
</dbReference>
<sequence length="1729" mass="191456">MASGQPSSSRSRTPSPPPYSTNLRPRRGGAPSTLSIPSSDSSSDDGYRMSPAAARRFARRNMRRASPTPDLVTSLVRPPPSPDSYYSNMAAGNVAPMHAPTPPPPRHSLGQQQQHQQQRSNPRPYNSPARRSGPALVPHPSSLDIPSKYGGEAVLDMYSLTYVTEPDATLLCPICHDPMIDPVTTPCDHTFCYRCLRRSIASSPSGTACPVDRDPLAWSECVSAGRLVRAQLNGLLVRCPNRSRGCVQDLRREAVETHANSECHFREYPCPDPDCTKKLMGKPGSGAAAESEHDDDGGGSSLLCRHIATRCRYCDLDMDEADRERHLLTACPRSKTRCLFCWQLVCRSSMPAHHEMDCDGVQVACSFQDVGCPVRVERGDLAHHLAECPFHPETASGAVIRSQRDLLQTYSSLGGQLEDFRRHREDAWQQRFDDVDEHNMSAPPARRSTASAAAASVTGAGESSGASHMSDSHHRTMQDLDAGFEEVHQNLTHLEARQSMWTLNQVMPIREEVTELRNNINMMRMHVNWLLNRSREEGRIRAAANSSTNAAAATASSNAASAAAAAAIRRDNSSTDGSSSGGLPAAFTARCSTEAIVPSEPSQATTSAAHRLKWPGPSTTGSNDHCKPPTKSPHLVRAHQPKDLPPPTTATEHLQDPRAPASYRPGDLTLAITKTIDRKPRTDAIPSNIDHRILFFPLSPKTPAFTSSAPGSEESSADGSKPAAASSSQAPAAAATAAPSASSSTASSPNPLSKPGPGLQEKRPATGSSSGTLRPCPRKRPASDVVDDDDGGSPADTASASASAPAPPAPAVRKPNPQTVETDEDYANRTLSHIFRITVNPHNMSTPTGQRLTFLPGLNQELNEAGDPLKLTTANLDQAILEAAGSWPKDKPLMDYLLPCWKRAVKAASVSRVSGGARQEVHEESKRLAISNCLFSLTLPDLYGRESNPQLDSLVPYILRGILDENGLDFEFYKEAIKKFDDDEAIPALFNNAMVQISSRLSTMSMNHDYKPYVQALQTYTRFPALTVNLAKLPTFNMAQSAPGIERHTLLGPFFRLSPLQGEVIRSYFPGSRTLDRARITNSQDALRMVLRAHQDDLFAISNAFIRAGTETRGRTLDWFAYIMNTNHMRRAMQVDPREVASDGFMMNVTTILDRFCEPFMDNDFSKVDKIDVGYFKRQPRIDISDETKINADQATADEFYSHRDESGESSNFISEVFFLTLAAHHYGSEAANSQLKNLDREIKYLEKHIKAMEAERSKVANSPHQLRLFEETLKRHTNVLERTIALKYAIEGVLLDERMQSTSLRFMRYVAVWLLRLATGSDYRPGKESEITYASFIFILISGHVHPKLLEGFLLTKRKTAFRSRWNATAHSHASRSTVCKTLWTISNSSSGEELIALGITLLRSGEYIRNPYVKSSLVTLLFSGTLPFMHLKKGVLGDQLISMKFANDYLLHALMKFYIECESTGANNQFYDKFTIRYEIFQVIKCVWVSDVYRQRLTQESKVNKTFFVKFVNMLLNDATYVLDEAFTKFPKIRSIERELDDPSVQGEARQKKEEELQSLGNQATSYMQLANETLEMMKLFTEALGDAFTMPEIVMRLASMLNYNLETLAGKKAAAELSVSNKDKYHFRPVQLISDFVEIYLNLGSAEVFVKAVAADGRSYKPEVLDRVSRILTSKHQMDPVDVARWDKLKSHFLDAKKIMEQTELDLGEIPADFEDPIMGDLMQDP</sequence>
<evidence type="ECO:0000313" key="21">
    <source>
        <dbReference type="Proteomes" id="UP000749293"/>
    </source>
</evidence>
<dbReference type="GO" id="GO:0005634">
    <property type="term" value="C:nucleus"/>
    <property type="evidence" value="ECO:0007669"/>
    <property type="project" value="UniProtKB-SubCell"/>
</dbReference>
<reference evidence="20" key="1">
    <citation type="submission" date="2020-03" db="EMBL/GenBank/DDBJ databases">
        <title>Site-based positive gene gene selection in Geosmithia morbida across the United States reveals a broad range of putative effectors and factors for local host and environmental adapation.</title>
        <authorList>
            <person name="Onufrak A."/>
            <person name="Murdoch R.W."/>
            <person name="Gazis R."/>
            <person name="Huff M."/>
            <person name="Staton M."/>
            <person name="Klingeman W."/>
            <person name="Hadziabdic D."/>
        </authorList>
    </citation>
    <scope>NUCLEOTIDE SEQUENCE</scope>
    <source>
        <strain evidence="20">1262</strain>
    </source>
</reference>
<keyword evidence="7" id="KW-0808">Transferase</keyword>
<dbReference type="InterPro" id="IPR003613">
    <property type="entry name" value="Ubox_domain"/>
</dbReference>
<dbReference type="InterPro" id="IPR013083">
    <property type="entry name" value="Znf_RING/FYVE/PHD"/>
</dbReference>
<evidence type="ECO:0000256" key="14">
    <source>
        <dbReference type="PROSITE-ProRule" id="PRU00207"/>
    </source>
</evidence>
<keyword evidence="12" id="KW-0697">Rotamase</keyword>
<dbReference type="GO" id="GO:0003755">
    <property type="term" value="F:peptidyl-prolyl cis-trans isomerase activity"/>
    <property type="evidence" value="ECO:0007669"/>
    <property type="project" value="UniProtKB-KW"/>
</dbReference>
<dbReference type="RefSeq" id="XP_035320324.1">
    <property type="nucleotide sequence ID" value="XM_035463493.1"/>
</dbReference>
<evidence type="ECO:0000256" key="13">
    <source>
        <dbReference type="ARBA" id="ARBA00023242"/>
    </source>
</evidence>
<feature type="region of interest" description="Disordered" evidence="16">
    <location>
        <begin position="704"/>
        <end position="819"/>
    </location>
</feature>
<feature type="region of interest" description="Disordered" evidence="16">
    <location>
        <begin position="434"/>
        <end position="474"/>
    </location>
</feature>
<evidence type="ECO:0000256" key="16">
    <source>
        <dbReference type="SAM" id="MobiDB-lite"/>
    </source>
</evidence>
<keyword evidence="6" id="KW-0963">Cytoplasm</keyword>
<evidence type="ECO:0000256" key="7">
    <source>
        <dbReference type="ARBA" id="ARBA00022679"/>
    </source>
</evidence>
<evidence type="ECO:0000313" key="20">
    <source>
        <dbReference type="EMBL" id="KAF4121672.1"/>
    </source>
</evidence>
<dbReference type="SMART" id="SM00184">
    <property type="entry name" value="RING"/>
    <property type="match status" value="1"/>
</dbReference>
<dbReference type="PROSITE" id="PS51698">
    <property type="entry name" value="U_BOX"/>
    <property type="match status" value="1"/>
</dbReference>
<keyword evidence="13" id="KW-0539">Nucleus</keyword>
<evidence type="ECO:0000256" key="1">
    <source>
        <dbReference type="ARBA" id="ARBA00004123"/>
    </source>
</evidence>
<dbReference type="GO" id="GO:0008270">
    <property type="term" value="F:zinc ion binding"/>
    <property type="evidence" value="ECO:0007669"/>
    <property type="project" value="UniProtKB-KW"/>
</dbReference>
<dbReference type="Pfam" id="PF10408">
    <property type="entry name" value="Ufd2P_core"/>
    <property type="match status" value="1"/>
</dbReference>
<evidence type="ECO:0000256" key="6">
    <source>
        <dbReference type="ARBA" id="ARBA00022490"/>
    </source>
</evidence>
<feature type="non-terminal residue" evidence="20">
    <location>
        <position position="1"/>
    </location>
</feature>
<organism evidence="20 21">
    <name type="scientific">Geosmithia morbida</name>
    <dbReference type="NCBI Taxonomy" id="1094350"/>
    <lineage>
        <taxon>Eukaryota</taxon>
        <taxon>Fungi</taxon>
        <taxon>Dikarya</taxon>
        <taxon>Ascomycota</taxon>
        <taxon>Pezizomycotina</taxon>
        <taxon>Sordariomycetes</taxon>
        <taxon>Hypocreomycetidae</taxon>
        <taxon>Hypocreales</taxon>
        <taxon>Bionectriaceae</taxon>
        <taxon>Geosmithia</taxon>
    </lineage>
</organism>
<evidence type="ECO:0000256" key="10">
    <source>
        <dbReference type="ARBA" id="ARBA00022786"/>
    </source>
</evidence>
<feature type="compositionally biased region" description="Low complexity" evidence="16">
    <location>
        <begin position="441"/>
        <end position="467"/>
    </location>
</feature>
<keyword evidence="10" id="KW-0833">Ubl conjugation pathway</keyword>
<feature type="region of interest" description="Disordered" evidence="16">
    <location>
        <begin position="1"/>
        <end position="144"/>
    </location>
</feature>
<keyword evidence="12" id="KW-0413">Isomerase</keyword>